<evidence type="ECO:0000313" key="2">
    <source>
        <dbReference type="EMBL" id="QJX01347.1"/>
    </source>
</evidence>
<dbReference type="AlphaFoldDB" id="A0A6M5Z659"/>
<keyword evidence="3" id="KW-1185">Reference proteome</keyword>
<dbReference type="EMBL" id="CP053453">
    <property type="protein sequence ID" value="QJX01347.1"/>
    <property type="molecule type" value="Genomic_DNA"/>
</dbReference>
<name>A0A6M5Z659_9BACT</name>
<keyword evidence="2" id="KW-0614">Plasmid</keyword>
<feature type="chain" id="PRO_5026749773" evidence="1">
    <location>
        <begin position="25"/>
        <end position="66"/>
    </location>
</feature>
<evidence type="ECO:0000256" key="1">
    <source>
        <dbReference type="SAM" id="SignalP"/>
    </source>
</evidence>
<proteinExistence type="predicted"/>
<protein>
    <submittedName>
        <fullName evidence="2">Uncharacterized protein</fullName>
    </submittedName>
</protein>
<evidence type="ECO:0000313" key="3">
    <source>
        <dbReference type="Proteomes" id="UP000503447"/>
    </source>
</evidence>
<dbReference type="KEGG" id="ftj:FTUN_8991"/>
<dbReference type="Proteomes" id="UP000503447">
    <property type="component" value="Plasmid pPL17-1"/>
</dbReference>
<reference evidence="2 3" key="1">
    <citation type="submission" date="2020-05" db="EMBL/GenBank/DDBJ databases">
        <title>Frigoriglobus tundricola gen. nov., sp. nov., a psychrotolerant cellulolytic planctomycete of the family Gemmataceae with two divergent copies of 16S rRNA gene.</title>
        <authorList>
            <person name="Kulichevskaya I.S."/>
            <person name="Ivanova A.A."/>
            <person name="Naumoff D.G."/>
            <person name="Beletsky A.V."/>
            <person name="Rijpstra W.I.C."/>
            <person name="Sinninghe Damste J.S."/>
            <person name="Mardanov A.V."/>
            <person name="Ravin N.V."/>
            <person name="Dedysh S.N."/>
        </authorList>
    </citation>
    <scope>NUCLEOTIDE SEQUENCE [LARGE SCALE GENOMIC DNA]</scope>
    <source>
        <strain evidence="2 3">PL17</strain>
        <plasmid evidence="3">ppl17-1</plasmid>
    </source>
</reference>
<keyword evidence="1" id="KW-0732">Signal</keyword>
<dbReference type="RefSeq" id="WP_171476307.1">
    <property type="nucleotide sequence ID" value="NZ_CP053453.1"/>
</dbReference>
<gene>
    <name evidence="2" type="ORF">FTUN_8991</name>
</gene>
<feature type="signal peptide" evidence="1">
    <location>
        <begin position="1"/>
        <end position="24"/>
    </location>
</feature>
<organism evidence="2 3">
    <name type="scientific">Frigoriglobus tundricola</name>
    <dbReference type="NCBI Taxonomy" id="2774151"/>
    <lineage>
        <taxon>Bacteria</taxon>
        <taxon>Pseudomonadati</taxon>
        <taxon>Planctomycetota</taxon>
        <taxon>Planctomycetia</taxon>
        <taxon>Gemmatales</taxon>
        <taxon>Gemmataceae</taxon>
        <taxon>Frigoriglobus</taxon>
    </lineage>
</organism>
<sequence>MRKFITAVGVIIGIAGITATPARANAMITTSPSIIVKKQSSIRIAITEGIRSPIAETQGIAIITIA</sequence>
<accession>A0A6M5Z659</accession>
<geneLocation type="plasmid" evidence="3">
    <name>ppl17-1</name>
</geneLocation>